<dbReference type="KEGG" id="vg:8997350"/>
<dbReference type="Proteomes" id="UP000002373">
    <property type="component" value="Segment"/>
</dbReference>
<reference evidence="1 2" key="1">
    <citation type="submission" date="2010-10" db="EMBL/GenBank/DDBJ databases">
        <title>Genomic sequence and analysis of Klebsiella sp. KP15 bacteriophage.</title>
        <authorList>
            <person name="Drulis-Kawa Z."/>
            <person name="Maciaszczyk-Dziubinska E."/>
            <person name="Bocer T."/>
        </authorList>
    </citation>
    <scope>NUCLEOTIDE SEQUENCE [LARGE SCALE GENOMIC DNA]</scope>
</reference>
<dbReference type="GeneID" id="8997350"/>
<organism evidence="1 2">
    <name type="scientific">Klebsiella phage KP15</name>
    <dbReference type="NCBI Taxonomy" id="707757"/>
    <lineage>
        <taxon>Viruses</taxon>
        <taxon>Duplodnaviria</taxon>
        <taxon>Heunggongvirae</taxon>
        <taxon>Uroviricota</taxon>
        <taxon>Caudoviricetes</taxon>
        <taxon>Pantevenvirales</taxon>
        <taxon>Straboviridae</taxon>
        <taxon>Slopekvirus</taxon>
        <taxon>Slopekvirus kp15</taxon>
    </lineage>
</organism>
<keyword evidence="2" id="KW-1185">Reference proteome</keyword>
<evidence type="ECO:0000313" key="2">
    <source>
        <dbReference type="Proteomes" id="UP000002373"/>
    </source>
</evidence>
<evidence type="ECO:0000313" key="1">
    <source>
        <dbReference type="EMBL" id="ADE34950.1"/>
    </source>
</evidence>
<accession>D5JFG6</accession>
<name>D5JFG6_9CAUD</name>
<gene>
    <name evidence="1" type="ORF">KP15_118</name>
</gene>
<dbReference type="EMBL" id="GU295964">
    <property type="protein sequence ID" value="ADE34950.1"/>
    <property type="molecule type" value="Genomic_DNA"/>
</dbReference>
<proteinExistence type="predicted"/>
<protein>
    <submittedName>
        <fullName evidence="1">Uncharacterized protein</fullName>
    </submittedName>
</protein>
<sequence>MGTMRNLAFEVTVIDQRIKELHAQIAPLQEEISTLIKEKRDLIELIDQDIINNVKDGEKIPVMLEYRSSSVSYHAATKFFESIGLGIDGMDPDINQYCLRIAMDEDGSNLNRVLTALEMVEPFVRPQANGRKRFDLFEHTLSEWDCYWLTYNPANKRWAVETGSGMRRNQDPTFSDMSLKKVLAYICNAHYYTPIEEDE</sequence>
<dbReference type="RefSeq" id="YP_003579994.1">
    <property type="nucleotide sequence ID" value="NC_014036.1"/>
</dbReference>